<feature type="domain" description="DUF4349" evidence="4">
    <location>
        <begin position="128"/>
        <end position="347"/>
    </location>
</feature>
<dbReference type="InterPro" id="IPR025645">
    <property type="entry name" value="DUF4349"/>
</dbReference>
<protein>
    <submittedName>
        <fullName evidence="5">DUF4349 domain-containing protein</fullName>
    </submittedName>
</protein>
<evidence type="ECO:0000256" key="3">
    <source>
        <dbReference type="SAM" id="Phobius"/>
    </source>
</evidence>
<proteinExistence type="predicted"/>
<keyword evidence="6" id="KW-1185">Reference proteome</keyword>
<gene>
    <name evidence="5" type="ORF">QNI14_03965</name>
</gene>
<name>A0ABT6ZBR5_9MICO</name>
<evidence type="ECO:0000313" key="5">
    <source>
        <dbReference type="EMBL" id="MDJ1113601.1"/>
    </source>
</evidence>
<sequence>MNTDQLELPELSAARLDAIERELFTRIRHDAAQQGTARRTRRRRAWLGAGAAAAIIVVAAVIGPALSGGLGLGGSSTGAADSAAEPAVGQEMSGPADGDLSTGDEGASVYEGSAGGAEAPAEEESAGREVIATASVTLETTDAAAASDRITALATDAGGYVESLSLQRAEGIADESAGDMAMEPYGGDAWITVRVPAAQLTEVTTALASIGEVRSSEIHRADVTTEVVDLRARVAALEASVDRLRELMADAASTADLLTAEDALAERQAELDSLRGQLAVLDDQVALSSLTVWLTEPAPVVAADPTGFGDGLGAGWNTLVATVNGIVIGLGFLLPWLVAIGIAVVLVTVIVRAVRRRRSHVDSASAEVE</sequence>
<organism evidence="5 6">
    <name type="scientific">Microbacterium dauci</name>
    <dbReference type="NCBI Taxonomy" id="3048008"/>
    <lineage>
        <taxon>Bacteria</taxon>
        <taxon>Bacillati</taxon>
        <taxon>Actinomycetota</taxon>
        <taxon>Actinomycetes</taxon>
        <taxon>Micrococcales</taxon>
        <taxon>Microbacteriaceae</taxon>
        <taxon>Microbacterium</taxon>
    </lineage>
</organism>
<reference evidence="5 6" key="1">
    <citation type="submission" date="2023-05" db="EMBL/GenBank/DDBJ databases">
        <title>Microbacterium dauci sp.nov., Isolated from Carrot Rhizosphere Soil.</title>
        <authorList>
            <person name="Xiao Z."/>
            <person name="Zheng J."/>
        </authorList>
    </citation>
    <scope>NUCLEOTIDE SEQUENCE [LARGE SCALE GENOMIC DNA]</scope>
    <source>
        <strain evidence="5 6">LX3-4</strain>
    </source>
</reference>
<keyword evidence="3" id="KW-0472">Membrane</keyword>
<dbReference type="RefSeq" id="WP_283715015.1">
    <property type="nucleotide sequence ID" value="NZ_JASJND010000002.1"/>
</dbReference>
<evidence type="ECO:0000256" key="2">
    <source>
        <dbReference type="SAM" id="MobiDB-lite"/>
    </source>
</evidence>
<comment type="caution">
    <text evidence="5">The sequence shown here is derived from an EMBL/GenBank/DDBJ whole genome shotgun (WGS) entry which is preliminary data.</text>
</comment>
<dbReference type="Proteomes" id="UP001321481">
    <property type="component" value="Unassembled WGS sequence"/>
</dbReference>
<evidence type="ECO:0000256" key="1">
    <source>
        <dbReference type="SAM" id="Coils"/>
    </source>
</evidence>
<dbReference type="Pfam" id="PF14257">
    <property type="entry name" value="DUF4349"/>
    <property type="match status" value="1"/>
</dbReference>
<keyword evidence="3" id="KW-1133">Transmembrane helix</keyword>
<accession>A0ABT6ZBR5</accession>
<feature type="coiled-coil region" evidence="1">
    <location>
        <begin position="227"/>
        <end position="284"/>
    </location>
</feature>
<keyword evidence="1" id="KW-0175">Coiled coil</keyword>
<feature type="region of interest" description="Disordered" evidence="2">
    <location>
        <begin position="73"/>
        <end position="125"/>
    </location>
</feature>
<dbReference type="EMBL" id="JASJND010000002">
    <property type="protein sequence ID" value="MDJ1113601.1"/>
    <property type="molecule type" value="Genomic_DNA"/>
</dbReference>
<evidence type="ECO:0000313" key="6">
    <source>
        <dbReference type="Proteomes" id="UP001321481"/>
    </source>
</evidence>
<feature type="transmembrane region" description="Helical" evidence="3">
    <location>
        <begin position="326"/>
        <end position="351"/>
    </location>
</feature>
<evidence type="ECO:0000259" key="4">
    <source>
        <dbReference type="Pfam" id="PF14257"/>
    </source>
</evidence>
<feature type="transmembrane region" description="Helical" evidence="3">
    <location>
        <begin position="45"/>
        <end position="66"/>
    </location>
</feature>
<keyword evidence="3" id="KW-0812">Transmembrane</keyword>